<organism evidence="6 7">
    <name type="scientific">Tritrichomonas musculus</name>
    <dbReference type="NCBI Taxonomy" id="1915356"/>
    <lineage>
        <taxon>Eukaryota</taxon>
        <taxon>Metamonada</taxon>
        <taxon>Parabasalia</taxon>
        <taxon>Tritrichomonadida</taxon>
        <taxon>Tritrichomonadidae</taxon>
        <taxon>Tritrichomonas</taxon>
    </lineage>
</organism>
<evidence type="ECO:0000313" key="6">
    <source>
        <dbReference type="EMBL" id="KAK8893211.1"/>
    </source>
</evidence>
<keyword evidence="3" id="KW-0206">Cytoskeleton</keyword>
<dbReference type="EMBL" id="JAPFFF010000003">
    <property type="protein sequence ID" value="KAK8893211.1"/>
    <property type="molecule type" value="Genomic_DNA"/>
</dbReference>
<keyword evidence="7" id="KW-1185">Reference proteome</keyword>
<feature type="compositionally biased region" description="Polar residues" evidence="4">
    <location>
        <begin position="472"/>
        <end position="486"/>
    </location>
</feature>
<feature type="domain" description="TOG" evidence="5">
    <location>
        <begin position="1"/>
        <end position="191"/>
    </location>
</feature>
<feature type="compositionally biased region" description="Basic and acidic residues" evidence="4">
    <location>
        <begin position="200"/>
        <end position="214"/>
    </location>
</feature>
<evidence type="ECO:0000256" key="1">
    <source>
        <dbReference type="ARBA" id="ARBA00004245"/>
    </source>
</evidence>
<feature type="region of interest" description="Disordered" evidence="4">
    <location>
        <begin position="172"/>
        <end position="224"/>
    </location>
</feature>
<feature type="region of interest" description="Disordered" evidence="4">
    <location>
        <begin position="447"/>
        <end position="555"/>
    </location>
</feature>
<dbReference type="InterPro" id="IPR011989">
    <property type="entry name" value="ARM-like"/>
</dbReference>
<dbReference type="SMART" id="SM01349">
    <property type="entry name" value="TOG"/>
    <property type="match status" value="2"/>
</dbReference>
<feature type="compositionally biased region" description="Basic residues" evidence="4">
    <location>
        <begin position="215"/>
        <end position="224"/>
    </location>
</feature>
<evidence type="ECO:0000259" key="5">
    <source>
        <dbReference type="SMART" id="SM01349"/>
    </source>
</evidence>
<reference evidence="6 7" key="1">
    <citation type="submission" date="2024-04" db="EMBL/GenBank/DDBJ databases">
        <title>Tritrichomonas musculus Genome.</title>
        <authorList>
            <person name="Alves-Ferreira E."/>
            <person name="Grigg M."/>
            <person name="Lorenzi H."/>
            <person name="Galac M."/>
        </authorList>
    </citation>
    <scope>NUCLEOTIDE SEQUENCE [LARGE SCALE GENOMIC DNA]</scope>
    <source>
        <strain evidence="6 7">EAF2021</strain>
    </source>
</reference>
<dbReference type="SUPFAM" id="SSF48371">
    <property type="entry name" value="ARM repeat"/>
    <property type="match status" value="1"/>
</dbReference>
<dbReference type="PANTHER" id="PTHR12609">
    <property type="entry name" value="MICROTUBULE ASSOCIATED PROTEIN XMAP215"/>
    <property type="match status" value="1"/>
</dbReference>
<dbReference type="Proteomes" id="UP001470230">
    <property type="component" value="Unassembled WGS sequence"/>
</dbReference>
<name>A0ABR2KR36_9EUKA</name>
<keyword evidence="2" id="KW-0963">Cytoplasm</keyword>
<dbReference type="InterPro" id="IPR016024">
    <property type="entry name" value="ARM-type_fold"/>
</dbReference>
<sequence>MEEKEGSNWKVRLANYESILKQIANPTPQLLQQLQSDLPKYLADVNPNCFRVALSICEQYFSCASSINYPQIARILIEKGFTTNRPANADSSTQLLLKCIQHSHDSVLTNVFDELNSKSVKIVIGMISLLNNYINESGNTDSTAIIEHLTPLLDHRDQNIRKEANAVISLARGAPSPISKPHETVASPSPSSPHQRQKSPAKETVLRPKEEATRRNRSPVHKRRINMQNASSMWSSWVSKSTLELLKHQKWQSVVSGFEELRKSYTEENGNPSACAYGLATLFINRTFTPKVMTNLVNEILFYMKEDTVNITDDTITAILHFVIDKITDKRLEAGLFEMTDIVCELMTPPYVFQSFYQHLTAKNPGLPSRICCYFSHSIQAFGIESKLNPDEVSEQIKPLFAHSDPNVRKSALECVASLAAIFGENVLESFKFLKPNQLSDIRKSMASIGKNAPPPRTSGIPSKTMPLSFPKKQQNMLPQETNNSPKRIDRSPSPPAPSNIRMKNERLSPPAANPSSIPISTTAGKIKSDPSPPNDAAHRLPKKPRNVTQRNFSQSGGELIPSRLIQGISKTTSSAVEIRRSLDELEELLNRSLELRGPSSVKPNEFSSLFSNLTPYFIDTNTETVTSVAKILLTSLQLIDPNDMKNVDNDIIMESVFLLNYQEKAIRSTAINIMSEWNSMVPYFVQNILLEVFPRLSIKGKKAAVAFVRDNVNFNMTIQPFLPFIVSCMSDKDEELRESSAPLVQRYLQMPGAVNAIKDYIEYFNTAKKNAILSMINSKDSQSCFIQKPTAQQKEHREQKIDCYLPLKVLNESEDASALTEKLEHYGSRYFNITDFSSTEPAKIEKNSKIFLTAATEEFESFSLTLDIVFLWWAQLSLLIRHKDSFDEIFHFFLKLLSILDENQRFLEEFELNLILPIVLECVGRGYLDERCSEIETLVFKLSPPEYLIPSLVLILGKVTSVNAVQADFNALLELIPKLGLGKMQADLVNTATRLHSTLSKDPSKDPDLYQTSVKFIEFLKKNGLLSSTLDSRPISRCNLSPKISAKLKQPSILVYQWIVDLSSQDTQIIIQALKSISQQLKVDPKIFEPHLEALIVSLITSVHTYFPNDPPANRLCKYIAFCLLTLFNETTLKDTIPQEFVQQLIYEMLTHLSNGINETVLNQVLNALIVKLINDCTMFAFVGLLSAISEYDNKEQFTERWIRLALKCFEACGVRICEVKDEKSILESIILVNQMLINNNIEQLDSSAIGKKIVGVLKSYVNLVFEKFSDLVNTKEMKKKLGNDAEIYKLVG</sequence>
<comment type="caution">
    <text evidence="6">The sequence shown here is derived from an EMBL/GenBank/DDBJ whole genome shotgun (WGS) entry which is preliminary data.</text>
</comment>
<accession>A0ABR2KR36</accession>
<evidence type="ECO:0000256" key="2">
    <source>
        <dbReference type="ARBA" id="ARBA00022490"/>
    </source>
</evidence>
<feature type="domain" description="TOG" evidence="5">
    <location>
        <begin position="236"/>
        <end position="455"/>
    </location>
</feature>
<protein>
    <recommendedName>
        <fullName evidence="5">TOG domain-containing protein</fullName>
    </recommendedName>
</protein>
<dbReference type="InterPro" id="IPR048491">
    <property type="entry name" value="XMAP215_CLASP_TOG"/>
</dbReference>
<dbReference type="Pfam" id="PF21041">
    <property type="entry name" value="XMAP215_CLASP_TOG"/>
    <property type="match status" value="2"/>
</dbReference>
<dbReference type="InterPro" id="IPR045110">
    <property type="entry name" value="XMAP215"/>
</dbReference>
<dbReference type="Gene3D" id="1.25.10.10">
    <property type="entry name" value="Leucine-rich Repeat Variant"/>
    <property type="match status" value="3"/>
</dbReference>
<gene>
    <name evidence="6" type="ORF">M9Y10_021627</name>
</gene>
<comment type="subcellular location">
    <subcellularLocation>
        <location evidence="1">Cytoplasm</location>
        <location evidence="1">Cytoskeleton</location>
    </subcellularLocation>
</comment>
<proteinExistence type="predicted"/>
<evidence type="ECO:0000256" key="4">
    <source>
        <dbReference type="SAM" id="MobiDB-lite"/>
    </source>
</evidence>
<evidence type="ECO:0000313" key="7">
    <source>
        <dbReference type="Proteomes" id="UP001470230"/>
    </source>
</evidence>
<evidence type="ECO:0000256" key="3">
    <source>
        <dbReference type="ARBA" id="ARBA00023212"/>
    </source>
</evidence>
<feature type="compositionally biased region" description="Low complexity" evidence="4">
    <location>
        <begin position="509"/>
        <end position="521"/>
    </location>
</feature>
<dbReference type="InterPro" id="IPR034085">
    <property type="entry name" value="TOG"/>
</dbReference>